<name>A0A3N0WTQ0_9FLAO</name>
<protein>
    <submittedName>
        <fullName evidence="3">Uncharacterized protein</fullName>
    </submittedName>
</protein>
<dbReference type="InterPro" id="IPR010998">
    <property type="entry name" value="Integrase_recombinase_N"/>
</dbReference>
<dbReference type="OrthoDB" id="1493636at2"/>
<reference evidence="4" key="2">
    <citation type="submission" date="2018-11" db="EMBL/GenBank/DDBJ databases">
        <title>Proposal to divide the Flavobacteriaceae and reorganize its genera based on Amino Acid Identity values calculated from whole genome sequences.</title>
        <authorList>
            <person name="Nicholson A.C."/>
            <person name="Gulvik C.A."/>
            <person name="Whitney A.M."/>
            <person name="Humrighouse B.W."/>
            <person name="Bell M."/>
            <person name="Holmens B."/>
            <person name="Steigerwalt A."/>
            <person name="Villarma A."/>
            <person name="Sheth M."/>
            <person name="Batra D."/>
            <person name="Pryor J."/>
            <person name="Bernardet J.-F."/>
            <person name="Hugo C."/>
            <person name="Kampfer P."/>
            <person name="Newman J."/>
            <person name="Mcquiston J.R."/>
        </authorList>
    </citation>
    <scope>NUCLEOTIDE SEQUENCE [LARGE SCALE GENOMIC DNA]</scope>
    <source>
        <strain evidence="4">H3056</strain>
    </source>
</reference>
<dbReference type="Gene3D" id="1.10.150.130">
    <property type="match status" value="1"/>
</dbReference>
<dbReference type="GO" id="GO:0003677">
    <property type="term" value="F:DNA binding"/>
    <property type="evidence" value="ECO:0007669"/>
    <property type="project" value="UniProtKB-KW"/>
</dbReference>
<evidence type="ECO:0000313" key="4">
    <source>
        <dbReference type="Proteomes" id="UP000270224"/>
    </source>
</evidence>
<dbReference type="Proteomes" id="UP000270224">
    <property type="component" value="Unassembled WGS sequence"/>
</dbReference>
<gene>
    <name evidence="3" type="ORF">EGI11_10685</name>
</gene>
<evidence type="ECO:0000256" key="2">
    <source>
        <dbReference type="ARBA" id="ARBA00023172"/>
    </source>
</evidence>
<dbReference type="InterPro" id="IPR011010">
    <property type="entry name" value="DNA_brk_join_enz"/>
</dbReference>
<dbReference type="SUPFAM" id="SSF56349">
    <property type="entry name" value="DNA breaking-rejoining enzymes"/>
    <property type="match status" value="1"/>
</dbReference>
<evidence type="ECO:0000256" key="1">
    <source>
        <dbReference type="ARBA" id="ARBA00023125"/>
    </source>
</evidence>
<accession>A0A3N0WTQ0</accession>
<reference evidence="4" key="1">
    <citation type="submission" date="2018-11" db="EMBL/GenBank/DDBJ databases">
        <title>Proposal to divide the Flavobacteriaceae and reorganize its genera based on Amino Acid Identity values calculated from whole genome sequences.</title>
        <authorList>
            <person name="Nicholson A.C."/>
            <person name="Gulvik C.A."/>
            <person name="Whitney A.M."/>
            <person name="Humrighouse B.W."/>
            <person name="Bell M."/>
            <person name="Holmes B."/>
            <person name="Steigerwalt A."/>
            <person name="Villarma A."/>
            <person name="Sheth M."/>
            <person name="Batra D."/>
            <person name="Pryor J."/>
            <person name="Bernardet J.-F."/>
            <person name="Hugo C."/>
            <person name="Kampfer P."/>
            <person name="Newman J."/>
            <person name="Mcquiston J.R."/>
        </authorList>
    </citation>
    <scope>NUCLEOTIDE SEQUENCE [LARGE SCALE GENOMIC DNA]</scope>
    <source>
        <strain evidence="4">H3056</strain>
    </source>
</reference>
<sequence>MATITYFLQSKKNPANIYISFSAGVKQVYKRKTRETVRPDYFAKGMIKNISSETAPVLKELADSKSKLLELKSYILKQYRDRQTTEVINGDWLSEIIEAYYNGGRKTEQLDFLKNYLVYYEENILPFRTYKNQPITKRTADKQKTVIQKLQGFLSTLNVNVRVSEYGVIMGNQFVTYMRENVTSNDNTVGKYLKYSKTIVQEAKTLGIETHPTLDSIKGFTTETPTVIFTDDELETVLKLNFLNERWEIARDWLIVGIYTGQRGTDLFSMTKAMIITDQKGRSFVDFTQQKVPVYAKIPVHNEVKRILKKYNGDFPPLYTENLESNKTMFNEHLKEICERAGIDRLDFGLQYDRDTKRNIPGKYPVHKLVSSHLCRRQFASMHYGKIPTPIIMSVTGHKTESEFLKYIGKGANELSERMFEYWDKMEDDKVQSLANSMPA</sequence>
<keyword evidence="1" id="KW-0238">DNA-binding</keyword>
<keyword evidence="2" id="KW-0233">DNA recombination</keyword>
<dbReference type="EMBL" id="RJUG01000004">
    <property type="protein sequence ID" value="ROI08111.1"/>
    <property type="molecule type" value="Genomic_DNA"/>
</dbReference>
<comment type="caution">
    <text evidence="3">The sequence shown here is derived from an EMBL/GenBank/DDBJ whole genome shotgun (WGS) entry which is preliminary data.</text>
</comment>
<dbReference type="Gene3D" id="1.10.443.10">
    <property type="entry name" value="Intergrase catalytic core"/>
    <property type="match status" value="1"/>
</dbReference>
<dbReference type="GO" id="GO:0006310">
    <property type="term" value="P:DNA recombination"/>
    <property type="evidence" value="ECO:0007669"/>
    <property type="project" value="UniProtKB-KW"/>
</dbReference>
<dbReference type="GO" id="GO:0015074">
    <property type="term" value="P:DNA integration"/>
    <property type="evidence" value="ECO:0007669"/>
    <property type="project" value="InterPro"/>
</dbReference>
<dbReference type="RefSeq" id="WP_123266420.1">
    <property type="nucleotide sequence ID" value="NZ_RJUG01000004.1"/>
</dbReference>
<proteinExistence type="predicted"/>
<dbReference type="AlphaFoldDB" id="A0A3N0WTQ0"/>
<evidence type="ECO:0000313" key="3">
    <source>
        <dbReference type="EMBL" id="ROI08111.1"/>
    </source>
</evidence>
<dbReference type="InterPro" id="IPR013762">
    <property type="entry name" value="Integrase-like_cat_sf"/>
</dbReference>
<organism evidence="3 4">
    <name type="scientific">Kaistella daneshvariae</name>
    <dbReference type="NCBI Taxonomy" id="2487074"/>
    <lineage>
        <taxon>Bacteria</taxon>
        <taxon>Pseudomonadati</taxon>
        <taxon>Bacteroidota</taxon>
        <taxon>Flavobacteriia</taxon>
        <taxon>Flavobacteriales</taxon>
        <taxon>Weeksellaceae</taxon>
        <taxon>Chryseobacterium group</taxon>
        <taxon>Kaistella</taxon>
    </lineage>
</organism>